<evidence type="ECO:0000256" key="3">
    <source>
        <dbReference type="ARBA" id="ARBA00022989"/>
    </source>
</evidence>
<dbReference type="Gene3D" id="1.20.1540.10">
    <property type="entry name" value="Rhomboid-like"/>
    <property type="match status" value="1"/>
</dbReference>
<feature type="transmembrane region" description="Helical" evidence="6">
    <location>
        <begin position="62"/>
        <end position="87"/>
    </location>
</feature>
<dbReference type="RefSeq" id="WP_207622172.1">
    <property type="nucleotide sequence ID" value="NZ_CP036265.1"/>
</dbReference>
<dbReference type="Proteomes" id="UP000318741">
    <property type="component" value="Chromosome"/>
</dbReference>
<keyword evidence="3 6" id="KW-1133">Transmembrane helix</keyword>
<dbReference type="Pfam" id="PF01694">
    <property type="entry name" value="Rhomboid"/>
    <property type="match status" value="1"/>
</dbReference>
<dbReference type="PANTHER" id="PTHR43066:SF5">
    <property type="entry name" value="RHOMBOID-LIKE PROTEIN 11, CHLOROPLASTIC-RELATED"/>
    <property type="match status" value="1"/>
</dbReference>
<evidence type="ECO:0000259" key="7">
    <source>
        <dbReference type="Pfam" id="PF01694"/>
    </source>
</evidence>
<sequence length="463" mass="50355">MFIPVGTDAPIYHFPFATIFLAVVNVGAHVWLGQVDPDTFGLSGTKQDWSLWFGEGLHPLQWVTSCFLHAGWFHLIGNLIFLWGFGIIVEGKLGWWRFLLLYVAIGATACGIEQVALLPGWLTELPRAQMEHVLIERGEDPEEVEDALDLIGYPEHVVALGASGAIFGLVAISMIWAPRNDLDVLWIIWYRGGISEVSILAFSMLYIGLELVTLGIQASVLGPEYAVSSAFLHTTGALVGAIAGTALLKWGWVDCENWDLFAVLKGTHGNRDEFELQRSTYQRELTVPTQAASGAGAVAPGEELPAAAPSRPGRKAKKTPRRPVDAFARLRKHLEGGDGISALGEWETLIGSRPKLVPPEPDLFALAEAVDKANFPEEAASLFALYLRSYPKPKPDDAPPAEGEEPRPYDAAHAGVIRLRAARRLLERPGRRAQAATLLRGVDGAALSPKQRQMLDKLTAAAG</sequence>
<organism evidence="8 9">
    <name type="scientific">Alienimonas californiensis</name>
    <dbReference type="NCBI Taxonomy" id="2527989"/>
    <lineage>
        <taxon>Bacteria</taxon>
        <taxon>Pseudomonadati</taxon>
        <taxon>Planctomycetota</taxon>
        <taxon>Planctomycetia</taxon>
        <taxon>Planctomycetales</taxon>
        <taxon>Planctomycetaceae</taxon>
        <taxon>Alienimonas</taxon>
    </lineage>
</organism>
<reference evidence="8 9" key="1">
    <citation type="submission" date="2019-02" db="EMBL/GenBank/DDBJ databases">
        <title>Deep-cultivation of Planctomycetes and their phenomic and genomic characterization uncovers novel biology.</title>
        <authorList>
            <person name="Wiegand S."/>
            <person name="Jogler M."/>
            <person name="Boedeker C."/>
            <person name="Pinto D."/>
            <person name="Vollmers J."/>
            <person name="Rivas-Marin E."/>
            <person name="Kohn T."/>
            <person name="Peeters S.H."/>
            <person name="Heuer A."/>
            <person name="Rast P."/>
            <person name="Oberbeckmann S."/>
            <person name="Bunk B."/>
            <person name="Jeske O."/>
            <person name="Meyerdierks A."/>
            <person name="Storesund J.E."/>
            <person name="Kallscheuer N."/>
            <person name="Luecker S."/>
            <person name="Lage O.M."/>
            <person name="Pohl T."/>
            <person name="Merkel B.J."/>
            <person name="Hornburger P."/>
            <person name="Mueller R.-W."/>
            <person name="Bruemmer F."/>
            <person name="Labrenz M."/>
            <person name="Spormann A.M."/>
            <person name="Op den Camp H."/>
            <person name="Overmann J."/>
            <person name="Amann R."/>
            <person name="Jetten M.S.M."/>
            <person name="Mascher T."/>
            <person name="Medema M.H."/>
            <person name="Devos D.P."/>
            <person name="Kaster A.-K."/>
            <person name="Ovreas L."/>
            <person name="Rohde M."/>
            <person name="Galperin M.Y."/>
            <person name="Jogler C."/>
        </authorList>
    </citation>
    <scope>NUCLEOTIDE SEQUENCE [LARGE SCALE GENOMIC DNA]</scope>
    <source>
        <strain evidence="8 9">CA12</strain>
    </source>
</reference>
<feature type="transmembrane region" description="Helical" evidence="6">
    <location>
        <begin position="230"/>
        <end position="248"/>
    </location>
</feature>
<dbReference type="SUPFAM" id="SSF144091">
    <property type="entry name" value="Rhomboid-like"/>
    <property type="match status" value="1"/>
</dbReference>
<dbReference type="KEGG" id="acaf:CA12_14680"/>
<dbReference type="AlphaFoldDB" id="A0A517P7Q3"/>
<dbReference type="GO" id="GO:0016020">
    <property type="term" value="C:membrane"/>
    <property type="evidence" value="ECO:0007669"/>
    <property type="project" value="UniProtKB-SubCell"/>
</dbReference>
<evidence type="ECO:0000313" key="9">
    <source>
        <dbReference type="Proteomes" id="UP000318741"/>
    </source>
</evidence>
<evidence type="ECO:0000313" key="8">
    <source>
        <dbReference type="EMBL" id="QDT15383.1"/>
    </source>
</evidence>
<dbReference type="InterPro" id="IPR035952">
    <property type="entry name" value="Rhomboid-like_sf"/>
</dbReference>
<dbReference type="InterPro" id="IPR022764">
    <property type="entry name" value="Peptidase_S54_rhomboid_dom"/>
</dbReference>
<dbReference type="EMBL" id="CP036265">
    <property type="protein sequence ID" value="QDT15383.1"/>
    <property type="molecule type" value="Genomic_DNA"/>
</dbReference>
<keyword evidence="2 6" id="KW-0812">Transmembrane</keyword>
<evidence type="ECO:0000256" key="6">
    <source>
        <dbReference type="SAM" id="Phobius"/>
    </source>
</evidence>
<feature type="domain" description="Peptidase S54 rhomboid" evidence="7">
    <location>
        <begin position="61"/>
        <end position="249"/>
    </location>
</feature>
<feature type="transmembrane region" description="Helical" evidence="6">
    <location>
        <begin position="157"/>
        <end position="177"/>
    </location>
</feature>
<dbReference type="GO" id="GO:0004252">
    <property type="term" value="F:serine-type endopeptidase activity"/>
    <property type="evidence" value="ECO:0007669"/>
    <property type="project" value="InterPro"/>
</dbReference>
<evidence type="ECO:0000256" key="4">
    <source>
        <dbReference type="ARBA" id="ARBA00023136"/>
    </source>
</evidence>
<evidence type="ECO:0000256" key="5">
    <source>
        <dbReference type="SAM" id="MobiDB-lite"/>
    </source>
</evidence>
<gene>
    <name evidence="8" type="ORF">CA12_14680</name>
</gene>
<keyword evidence="4 6" id="KW-0472">Membrane</keyword>
<keyword evidence="9" id="KW-1185">Reference proteome</keyword>
<feature type="transmembrane region" description="Helical" evidence="6">
    <location>
        <begin position="99"/>
        <end position="122"/>
    </location>
</feature>
<evidence type="ECO:0000256" key="1">
    <source>
        <dbReference type="ARBA" id="ARBA00004141"/>
    </source>
</evidence>
<feature type="compositionally biased region" description="Basic residues" evidence="5">
    <location>
        <begin position="312"/>
        <end position="321"/>
    </location>
</feature>
<comment type="subcellular location">
    <subcellularLocation>
        <location evidence="1">Membrane</location>
        <topology evidence="1">Multi-pass membrane protein</topology>
    </subcellularLocation>
</comment>
<feature type="transmembrane region" description="Helical" evidence="6">
    <location>
        <begin position="197"/>
        <end position="218"/>
    </location>
</feature>
<name>A0A517P7Q3_9PLAN</name>
<dbReference type="PANTHER" id="PTHR43066">
    <property type="entry name" value="RHOMBOID-RELATED PROTEIN"/>
    <property type="match status" value="1"/>
</dbReference>
<evidence type="ECO:0000256" key="2">
    <source>
        <dbReference type="ARBA" id="ARBA00022692"/>
    </source>
</evidence>
<feature type="transmembrane region" description="Helical" evidence="6">
    <location>
        <begin position="12"/>
        <end position="32"/>
    </location>
</feature>
<feature type="region of interest" description="Disordered" evidence="5">
    <location>
        <begin position="292"/>
        <end position="322"/>
    </location>
</feature>
<accession>A0A517P7Q3</accession>
<feature type="region of interest" description="Disordered" evidence="5">
    <location>
        <begin position="393"/>
        <end position="412"/>
    </location>
</feature>
<protein>
    <submittedName>
        <fullName evidence="8">Rhomboid family protein</fullName>
    </submittedName>
</protein>
<proteinExistence type="predicted"/>